<evidence type="ECO:0000313" key="3">
    <source>
        <dbReference type="Proteomes" id="UP000297737"/>
    </source>
</evidence>
<proteinExistence type="predicted"/>
<dbReference type="Pfam" id="PF03992">
    <property type="entry name" value="ABM"/>
    <property type="match status" value="1"/>
</dbReference>
<dbReference type="Proteomes" id="UP000297737">
    <property type="component" value="Unassembled WGS sequence"/>
</dbReference>
<dbReference type="InterPro" id="IPR050744">
    <property type="entry name" value="AI-2_Isomerase_LsrG"/>
</dbReference>
<dbReference type="AlphaFoldDB" id="A0A4Y9ESK8"/>
<dbReference type="SUPFAM" id="SSF54909">
    <property type="entry name" value="Dimeric alpha+beta barrel"/>
    <property type="match status" value="1"/>
</dbReference>
<dbReference type="InterPro" id="IPR011008">
    <property type="entry name" value="Dimeric_a/b-barrel"/>
</dbReference>
<keyword evidence="3" id="KW-1185">Reference proteome</keyword>
<dbReference type="PROSITE" id="PS51725">
    <property type="entry name" value="ABM"/>
    <property type="match status" value="1"/>
</dbReference>
<feature type="domain" description="ABM" evidence="1">
    <location>
        <begin position="1"/>
        <end position="90"/>
    </location>
</feature>
<accession>A0A4Y9ESK8</accession>
<dbReference type="PANTHER" id="PTHR33336:SF15">
    <property type="entry name" value="ABM DOMAIN-CONTAINING PROTEIN"/>
    <property type="match status" value="1"/>
</dbReference>
<organism evidence="2 3">
    <name type="scientific">Glacieibacterium arshaanense</name>
    <dbReference type="NCBI Taxonomy" id="2511025"/>
    <lineage>
        <taxon>Bacteria</taxon>
        <taxon>Pseudomonadati</taxon>
        <taxon>Pseudomonadota</taxon>
        <taxon>Alphaproteobacteria</taxon>
        <taxon>Sphingomonadales</taxon>
        <taxon>Sphingosinicellaceae</taxon>
        <taxon>Glacieibacterium</taxon>
    </lineage>
</organism>
<evidence type="ECO:0000259" key="1">
    <source>
        <dbReference type="PROSITE" id="PS51725"/>
    </source>
</evidence>
<keyword evidence="2" id="KW-0560">Oxidoreductase</keyword>
<dbReference type="Gene3D" id="3.30.70.100">
    <property type="match status" value="1"/>
</dbReference>
<dbReference type="InterPro" id="IPR007138">
    <property type="entry name" value="ABM_dom"/>
</dbReference>
<dbReference type="EMBL" id="SIHO01000001">
    <property type="protein sequence ID" value="TFU06615.1"/>
    <property type="molecule type" value="Genomic_DNA"/>
</dbReference>
<keyword evidence="2" id="KW-0503">Monooxygenase</keyword>
<sequence length="97" mass="10600">MIVRGDVTARPESFERLLEASLAHVARSRTETGCVEHGVAVDAENPLRLVFFEIWSDAAALKTHFAQPGSAEFMEAVAEFAADRGGLHIYSADRVKV</sequence>
<reference evidence="2 3" key="1">
    <citation type="submission" date="2019-02" db="EMBL/GenBank/DDBJ databases">
        <title>Polymorphobacter sp. isolated from the lake at the Tibet of China.</title>
        <authorList>
            <person name="Li A."/>
        </authorList>
    </citation>
    <scope>NUCLEOTIDE SEQUENCE [LARGE SCALE GENOMIC DNA]</scope>
    <source>
        <strain evidence="2 3">DJ1R-1</strain>
    </source>
</reference>
<dbReference type="GO" id="GO:0004497">
    <property type="term" value="F:monooxygenase activity"/>
    <property type="evidence" value="ECO:0007669"/>
    <property type="project" value="UniProtKB-KW"/>
</dbReference>
<dbReference type="PANTHER" id="PTHR33336">
    <property type="entry name" value="QUINOL MONOOXYGENASE YGIN-RELATED"/>
    <property type="match status" value="1"/>
</dbReference>
<evidence type="ECO:0000313" key="2">
    <source>
        <dbReference type="EMBL" id="TFU06615.1"/>
    </source>
</evidence>
<protein>
    <submittedName>
        <fullName evidence="2">Antibiotic biosynthesis monooxygenase</fullName>
    </submittedName>
</protein>
<gene>
    <name evidence="2" type="ORF">EUV02_02365</name>
</gene>
<name>A0A4Y9ESK8_9SPHN</name>
<dbReference type="OrthoDB" id="287932at2"/>
<comment type="caution">
    <text evidence="2">The sequence shown here is derived from an EMBL/GenBank/DDBJ whole genome shotgun (WGS) entry which is preliminary data.</text>
</comment>